<comment type="function">
    <text evidence="11">ATPase component of the INO80 complex which remodels chromatin by shifting nucleosomes and is involved in DNA repair.</text>
</comment>
<dbReference type="GO" id="GO:0031011">
    <property type="term" value="C:Ino80 complex"/>
    <property type="evidence" value="ECO:0007669"/>
    <property type="project" value="UniProtKB-UniRule"/>
</dbReference>
<evidence type="ECO:0000256" key="4">
    <source>
        <dbReference type="ARBA" id="ARBA00022741"/>
    </source>
</evidence>
<keyword evidence="7 11" id="KW-0067">ATP-binding</keyword>
<evidence type="ECO:0000259" key="15">
    <source>
        <dbReference type="PROSITE" id="PS51194"/>
    </source>
</evidence>
<keyword evidence="8 11" id="KW-0238">DNA-binding</keyword>
<evidence type="ECO:0000313" key="17">
    <source>
        <dbReference type="Proteomes" id="UP001515500"/>
    </source>
</evidence>
<comment type="subunit">
    <text evidence="11">Component of the INO80 chromatin-remodeling complex.</text>
</comment>
<keyword evidence="4" id="KW-0547">Nucleotide-binding</keyword>
<dbReference type="InterPro" id="IPR020838">
    <property type="entry name" value="DBINO"/>
</dbReference>
<dbReference type="InterPro" id="IPR014001">
    <property type="entry name" value="Helicase_ATP-bd"/>
</dbReference>
<dbReference type="EC" id="3.6.4.-" evidence="11"/>
<dbReference type="FunFam" id="3.40.50.300:FF:001066">
    <property type="entry name" value="DNA helicase INO80-like protein"/>
    <property type="match status" value="1"/>
</dbReference>
<name>A0AB40BTQ2_DIOCR</name>
<dbReference type="GeneID" id="120265940"/>
<dbReference type="Pfam" id="PF00176">
    <property type="entry name" value="SNF2-rel_dom"/>
    <property type="match status" value="1"/>
</dbReference>
<feature type="compositionally biased region" description="Basic and acidic residues" evidence="13">
    <location>
        <begin position="54"/>
        <end position="63"/>
    </location>
</feature>
<feature type="region of interest" description="Disordered" evidence="13">
    <location>
        <begin position="1394"/>
        <end position="1413"/>
    </location>
</feature>
<feature type="domain" description="Helicase C-terminal" evidence="15">
    <location>
        <begin position="1219"/>
        <end position="1369"/>
    </location>
</feature>
<dbReference type="InterPro" id="IPR050520">
    <property type="entry name" value="INO80/SWR1_helicase"/>
</dbReference>
<dbReference type="SMART" id="SM00490">
    <property type="entry name" value="HELICc"/>
    <property type="match status" value="1"/>
</dbReference>
<dbReference type="GO" id="GO:0005524">
    <property type="term" value="F:ATP binding"/>
    <property type="evidence" value="ECO:0007669"/>
    <property type="project" value="UniProtKB-UniRule"/>
</dbReference>
<evidence type="ECO:0000259" key="16">
    <source>
        <dbReference type="PROSITE" id="PS51413"/>
    </source>
</evidence>
<keyword evidence="5 11" id="KW-0227">DNA damage</keyword>
<dbReference type="Pfam" id="PF00271">
    <property type="entry name" value="Helicase_C"/>
    <property type="match status" value="1"/>
</dbReference>
<dbReference type="PROSITE" id="PS51192">
    <property type="entry name" value="HELICASE_ATP_BIND_1"/>
    <property type="match status" value="1"/>
</dbReference>
<dbReference type="Proteomes" id="UP001515500">
    <property type="component" value="Chromosome 7"/>
</dbReference>
<dbReference type="PROSITE" id="PS51194">
    <property type="entry name" value="HELICASE_CTER"/>
    <property type="match status" value="1"/>
</dbReference>
<comment type="similarity">
    <text evidence="2 11">Belongs to the SNF2/RAD54 helicase family.</text>
</comment>
<feature type="region of interest" description="Disordered" evidence="13">
    <location>
        <begin position="1418"/>
        <end position="1539"/>
    </location>
</feature>
<keyword evidence="10" id="KW-0539">Nucleus</keyword>
<evidence type="ECO:0000256" key="2">
    <source>
        <dbReference type="ARBA" id="ARBA00007025"/>
    </source>
</evidence>
<accession>A0AB40BTQ2</accession>
<dbReference type="InterPro" id="IPR027417">
    <property type="entry name" value="P-loop_NTPase"/>
</dbReference>
<organism evidence="17 18">
    <name type="scientific">Dioscorea cayennensis subsp. rotundata</name>
    <name type="common">White Guinea yam</name>
    <name type="synonym">Dioscorea rotundata</name>
    <dbReference type="NCBI Taxonomy" id="55577"/>
    <lineage>
        <taxon>Eukaryota</taxon>
        <taxon>Viridiplantae</taxon>
        <taxon>Streptophyta</taxon>
        <taxon>Embryophyta</taxon>
        <taxon>Tracheophyta</taxon>
        <taxon>Spermatophyta</taxon>
        <taxon>Magnoliopsida</taxon>
        <taxon>Liliopsida</taxon>
        <taxon>Dioscoreales</taxon>
        <taxon>Dioscoreaceae</taxon>
        <taxon>Dioscorea</taxon>
    </lineage>
</organism>
<keyword evidence="6 11" id="KW-0378">Hydrolase</keyword>
<dbReference type="PANTHER" id="PTHR45685:SF2">
    <property type="entry name" value="CHROMATIN-REMODELING ATPASE INO80"/>
    <property type="match status" value="1"/>
</dbReference>
<comment type="catalytic activity">
    <reaction evidence="11">
        <text>ATP + H2O = ADP + phosphate + H(+)</text>
        <dbReference type="Rhea" id="RHEA:13065"/>
        <dbReference type="ChEBI" id="CHEBI:15377"/>
        <dbReference type="ChEBI" id="CHEBI:15378"/>
        <dbReference type="ChEBI" id="CHEBI:30616"/>
        <dbReference type="ChEBI" id="CHEBI:43474"/>
        <dbReference type="ChEBI" id="CHEBI:456216"/>
    </reaction>
</comment>
<feature type="region of interest" description="Disordered" evidence="13">
    <location>
        <begin position="481"/>
        <end position="529"/>
    </location>
</feature>
<feature type="domain" description="Helicase ATP-binding" evidence="14">
    <location>
        <begin position="607"/>
        <end position="778"/>
    </location>
</feature>
<keyword evidence="12" id="KW-0175">Coiled coil</keyword>
<evidence type="ECO:0000256" key="10">
    <source>
        <dbReference type="ARBA" id="ARBA00023242"/>
    </source>
</evidence>
<dbReference type="SUPFAM" id="SSF52540">
    <property type="entry name" value="P-loop containing nucleoside triphosphate hydrolases"/>
    <property type="match status" value="2"/>
</dbReference>
<dbReference type="InterPro" id="IPR038718">
    <property type="entry name" value="SNF2-like_sf"/>
</dbReference>
<dbReference type="FunFam" id="3.40.50.10810:FF:000006">
    <property type="entry name" value="Putative DNA helicase INO80"/>
    <property type="match status" value="1"/>
</dbReference>
<dbReference type="InterPro" id="IPR049730">
    <property type="entry name" value="SNF2/RAD54-like_C"/>
</dbReference>
<dbReference type="PANTHER" id="PTHR45685">
    <property type="entry name" value="HELICASE SRCAP-RELATED"/>
    <property type="match status" value="1"/>
</dbReference>
<evidence type="ECO:0000256" key="9">
    <source>
        <dbReference type="ARBA" id="ARBA00023204"/>
    </source>
</evidence>
<dbReference type="GO" id="GO:0006281">
    <property type="term" value="P:DNA repair"/>
    <property type="evidence" value="ECO:0007669"/>
    <property type="project" value="UniProtKB-UniRule"/>
</dbReference>
<dbReference type="SMART" id="SM00487">
    <property type="entry name" value="DEXDc"/>
    <property type="match status" value="1"/>
</dbReference>
<gene>
    <name evidence="18" type="primary">LOC120265940</name>
</gene>
<dbReference type="PROSITE" id="PS51413">
    <property type="entry name" value="DBINO"/>
    <property type="match status" value="1"/>
</dbReference>
<dbReference type="Gene3D" id="3.40.50.300">
    <property type="entry name" value="P-loop containing nucleotide triphosphate hydrolases"/>
    <property type="match status" value="1"/>
</dbReference>
<dbReference type="GO" id="GO:0003677">
    <property type="term" value="F:DNA binding"/>
    <property type="evidence" value="ECO:0007669"/>
    <property type="project" value="UniProtKB-UniRule"/>
</dbReference>
<dbReference type="RefSeq" id="XP_039129824.1">
    <property type="nucleotide sequence ID" value="XM_039273890.1"/>
</dbReference>
<dbReference type="Pfam" id="PF13892">
    <property type="entry name" value="DBINO"/>
    <property type="match status" value="1"/>
</dbReference>
<evidence type="ECO:0000256" key="13">
    <source>
        <dbReference type="SAM" id="MobiDB-lite"/>
    </source>
</evidence>
<evidence type="ECO:0000256" key="6">
    <source>
        <dbReference type="ARBA" id="ARBA00022801"/>
    </source>
</evidence>
<reference evidence="18" key="1">
    <citation type="submission" date="2025-08" db="UniProtKB">
        <authorList>
            <consortium name="RefSeq"/>
        </authorList>
    </citation>
    <scope>IDENTIFICATION</scope>
</reference>
<evidence type="ECO:0000313" key="18">
    <source>
        <dbReference type="RefSeq" id="XP_039129824.1"/>
    </source>
</evidence>
<feature type="compositionally biased region" description="Basic and acidic residues" evidence="13">
    <location>
        <begin position="497"/>
        <end position="514"/>
    </location>
</feature>
<feature type="domain" description="DBINO" evidence="16">
    <location>
        <begin position="361"/>
        <end position="486"/>
    </location>
</feature>
<feature type="region of interest" description="Disordered" evidence="13">
    <location>
        <begin position="35"/>
        <end position="73"/>
    </location>
</feature>
<dbReference type="CDD" id="cd18793">
    <property type="entry name" value="SF2_C_SNF"/>
    <property type="match status" value="1"/>
</dbReference>
<evidence type="ECO:0000259" key="14">
    <source>
        <dbReference type="PROSITE" id="PS51192"/>
    </source>
</evidence>
<proteinExistence type="inferred from homology"/>
<evidence type="ECO:0000256" key="1">
    <source>
        <dbReference type="ARBA" id="ARBA00004123"/>
    </source>
</evidence>
<dbReference type="GO" id="GO:0042393">
    <property type="term" value="F:histone binding"/>
    <property type="evidence" value="ECO:0007669"/>
    <property type="project" value="TreeGrafter"/>
</dbReference>
<dbReference type="InterPro" id="IPR000330">
    <property type="entry name" value="SNF2_N"/>
</dbReference>
<feature type="compositionally biased region" description="Acidic residues" evidence="13">
    <location>
        <begin position="1468"/>
        <end position="1479"/>
    </location>
</feature>
<keyword evidence="17" id="KW-1185">Reference proteome</keyword>
<evidence type="ECO:0000256" key="8">
    <source>
        <dbReference type="ARBA" id="ARBA00023125"/>
    </source>
</evidence>
<comment type="domain">
    <text evidence="11">The DBINO region is involved in binding to DNA.</text>
</comment>
<comment type="subcellular location">
    <subcellularLocation>
        <location evidence="1 11">Nucleus</location>
    </subcellularLocation>
</comment>
<protein>
    <recommendedName>
        <fullName evidence="3 11">Chromatin-remodeling ATPase INO80</fullName>
        <ecNumber evidence="11">3.6.4.-</ecNumber>
    </recommendedName>
</protein>
<feature type="compositionally biased region" description="Polar residues" evidence="13">
    <location>
        <begin position="37"/>
        <end position="51"/>
    </location>
</feature>
<evidence type="ECO:0000256" key="12">
    <source>
        <dbReference type="SAM" id="Coils"/>
    </source>
</evidence>
<dbReference type="GO" id="GO:0006338">
    <property type="term" value="P:chromatin remodeling"/>
    <property type="evidence" value="ECO:0007669"/>
    <property type="project" value="UniProtKB-UniRule"/>
</dbReference>
<dbReference type="InterPro" id="IPR001650">
    <property type="entry name" value="Helicase_C-like"/>
</dbReference>
<keyword evidence="9 11" id="KW-0234">DNA repair</keyword>
<sequence length="1539" mass="176132">MDSSRRQRNGFSYSNLFNLESLVNFHVPQPEVELENYGNSSQDESRSSQGQGARVDHCNGDMRSRKRLAVDSEVGLNSSMRKDICTDDEDEEKYDAQISEEQYRSMLGEHVQKYRRVRFRDSSSGSLSARMAKPHLEHGHGVKMGRFGNDYSAPLKEETPLHEMEISPQYYDTDYDSKFPGASRLTPALDSVYLDIGNGITYRIPPTYDKLVASLKLPSLSEIRIEEQFLRGNLDLRSLAALLAADRRFEARNRGGLGDPVPQYESLQARIKAISTGTSPQKFTLQVCDNGLGPFSIPEGAAGRIRRSIMSESGTLQVYFVKVLEKGDTYEIIERSLPKKQIVKKDPSVIEREEMEKIGKVWLNIVRRDIPKHHRIFTNFHKKQLTDAKRFSETCQREVKLKVSRSLKYMRVSSIRTRKLARDMLIFWKRVDKEQAELRKKEEKDAAEALRREEERREAKRQQQRLNFLLSQTELYSHFMQHKSTSQPPDSLPPADGESKAPDEISELADTKQGEDDDPEEAELRKEALKAAQHAVSQQKMITNAFDSACMKLRQDAEPANDSSIAGSTNIDLLNPSTMPITSSVQTPEMFKGSLKEYQLKGLQWLVNCYEQGLNGILADEMGLGKTIQAMAFLAHLAEEKNIWGPFLVVAPSSVLNNWADEVSRFCPDLKTLPYWGGLSERTVLRKNINPKRLYRREAGFHILITSYQLLVTDEKYLRRVKWQYMVLDEAQAIKSASSIRWKTLLSFNCRNRLLLTGTPIQNNMAELWALLHFIMPTLFDSHEQFNEWFSKGIENHAEHGGTLNEHQLNRLHAVLKPFMLRRVKKDVITEMTAKTEVTVHCKLSSRQQAFYQAIKNKISLAELFDGSRGHLNDKKILNLMNIVIQLRKVCNHPELFERNEGSTYLHFGMIPNSLLPPPFGELEDVYYSGGWNPIIYKLPKLVYREIIRTSEMPCSTDGHGIQYESFERLFNIFSPDNIYCSMVPQYGCLEQHSVHSGTFGFGRLINLSPVELSFVAQSSPLEKALFSISRLDRQFIDEIVDLFMNSEGDDLQHDYNLEKGTVRAIARMLMLPITSESSLFRKKFATGPVDDPYESLVISHQERFMSNIKLLRATYAFIPRARAPPINAECPDRSFAYQMIDNLHHPWVKKKFVGFARTSEFNGPRRPNYPHPLVQEVDEESHSVPPILELTYRIFGSCPPMQSFDPAKMLTDSGKLQTLDILLKRLRAENHRVLLFAQMTKMLNILEDYMNYRKYKYFRLDGSSTIMDRRDMVREFQRRNDIFVFLLSTRAGGLGINLTAADTVIFYESDWNPTLDLQAMDRAHRLGQTKEVTVYRLICKETVEEKILQRASQKNTVQQLVMTGGHVQGDLLKPEDVVSLLIDDAQLEQKLREIPMQAKDRQKKKKVTKGIRVDADGDASLEDFGNPVSQAGENEQENVKSTSKKRKSSSDKQSHPKPKSVAHEDHMDMDELPFDEDNNLQQRPKRARAKKSSNAVTIDPAMTPAFEYQPTYYEDNNNSGDYGAEMPEGMPNADSPAT</sequence>
<dbReference type="GO" id="GO:0016887">
    <property type="term" value="F:ATP hydrolysis activity"/>
    <property type="evidence" value="ECO:0007669"/>
    <property type="project" value="TreeGrafter"/>
</dbReference>
<feature type="coiled-coil region" evidence="12">
    <location>
        <begin position="433"/>
        <end position="472"/>
    </location>
</feature>
<evidence type="ECO:0000256" key="11">
    <source>
        <dbReference type="RuleBase" id="RU368001"/>
    </source>
</evidence>
<evidence type="ECO:0000256" key="5">
    <source>
        <dbReference type="ARBA" id="ARBA00022763"/>
    </source>
</evidence>
<evidence type="ECO:0000256" key="7">
    <source>
        <dbReference type="ARBA" id="ARBA00022840"/>
    </source>
</evidence>
<dbReference type="Gene3D" id="3.40.50.10810">
    <property type="entry name" value="Tandem AAA-ATPase domain"/>
    <property type="match status" value="1"/>
</dbReference>
<evidence type="ECO:0000256" key="3">
    <source>
        <dbReference type="ARBA" id="ARBA00019805"/>
    </source>
</evidence>